<evidence type="ECO:0000313" key="10">
    <source>
        <dbReference type="Proteomes" id="UP001596303"/>
    </source>
</evidence>
<comment type="cofactor">
    <cofactor evidence="1">
        <name>FMN</name>
        <dbReference type="ChEBI" id="CHEBI:58210"/>
    </cofactor>
</comment>
<dbReference type="PANTHER" id="PTHR45846">
    <property type="entry name" value="TRNA-DIHYDROURIDINE(47) SYNTHASE [NAD(P)(+)]-LIKE"/>
    <property type="match status" value="1"/>
</dbReference>
<gene>
    <name evidence="9" type="ORF">ACFQDM_18095</name>
</gene>
<evidence type="ECO:0000313" key="9">
    <source>
        <dbReference type="EMBL" id="MFC6199990.1"/>
    </source>
</evidence>
<dbReference type="PROSITE" id="PS01136">
    <property type="entry name" value="UPF0034"/>
    <property type="match status" value="1"/>
</dbReference>
<dbReference type="CDD" id="cd02801">
    <property type="entry name" value="DUS_like_FMN"/>
    <property type="match status" value="1"/>
</dbReference>
<keyword evidence="7" id="KW-0472">Membrane</keyword>
<dbReference type="Proteomes" id="UP001596303">
    <property type="component" value="Unassembled WGS sequence"/>
</dbReference>
<evidence type="ECO:0000256" key="6">
    <source>
        <dbReference type="ARBA" id="ARBA00023002"/>
    </source>
</evidence>
<dbReference type="InterPro" id="IPR018517">
    <property type="entry name" value="tRNA_hU_synthase_CS"/>
</dbReference>
<evidence type="ECO:0000256" key="7">
    <source>
        <dbReference type="SAM" id="Phobius"/>
    </source>
</evidence>
<keyword evidence="3" id="KW-0288">FMN</keyword>
<dbReference type="EMBL" id="JBHSSW010000066">
    <property type="protein sequence ID" value="MFC6199990.1"/>
    <property type="molecule type" value="Genomic_DNA"/>
</dbReference>
<accession>A0ABW1SEE5</accession>
<keyword evidence="7" id="KW-0812">Transmembrane</keyword>
<keyword evidence="7" id="KW-1133">Transmembrane helix</keyword>
<feature type="domain" description="DUS-like FMN-binding" evidence="8">
    <location>
        <begin position="86"/>
        <end position="368"/>
    </location>
</feature>
<dbReference type="SUPFAM" id="SSF51395">
    <property type="entry name" value="FMN-linked oxidoreductases"/>
    <property type="match status" value="1"/>
</dbReference>
<dbReference type="InterPro" id="IPR035587">
    <property type="entry name" value="DUS-like_FMN-bd"/>
</dbReference>
<evidence type="ECO:0000256" key="5">
    <source>
        <dbReference type="ARBA" id="ARBA00022857"/>
    </source>
</evidence>
<dbReference type="PANTHER" id="PTHR45846:SF1">
    <property type="entry name" value="TRNA-DIHYDROURIDINE(47) SYNTHASE [NAD(P)(+)]-LIKE"/>
    <property type="match status" value="1"/>
</dbReference>
<keyword evidence="5" id="KW-0521">NADP</keyword>
<protein>
    <submittedName>
        <fullName evidence="9">tRNA dihydrouridine synthase</fullName>
    </submittedName>
</protein>
<organism evidence="9 10">
    <name type="scientific">Ponticaulis profundi</name>
    <dbReference type="NCBI Taxonomy" id="2665222"/>
    <lineage>
        <taxon>Bacteria</taxon>
        <taxon>Pseudomonadati</taxon>
        <taxon>Pseudomonadota</taxon>
        <taxon>Alphaproteobacteria</taxon>
        <taxon>Hyphomonadales</taxon>
        <taxon>Hyphomonadaceae</taxon>
        <taxon>Ponticaulis</taxon>
    </lineage>
</organism>
<evidence type="ECO:0000256" key="1">
    <source>
        <dbReference type="ARBA" id="ARBA00001917"/>
    </source>
</evidence>
<evidence type="ECO:0000256" key="4">
    <source>
        <dbReference type="ARBA" id="ARBA00022694"/>
    </source>
</evidence>
<reference evidence="10" key="1">
    <citation type="journal article" date="2019" name="Int. J. Syst. Evol. Microbiol.">
        <title>The Global Catalogue of Microorganisms (GCM) 10K type strain sequencing project: providing services to taxonomists for standard genome sequencing and annotation.</title>
        <authorList>
            <consortium name="The Broad Institute Genomics Platform"/>
            <consortium name="The Broad Institute Genome Sequencing Center for Infectious Disease"/>
            <person name="Wu L."/>
            <person name="Ma J."/>
        </authorList>
    </citation>
    <scope>NUCLEOTIDE SEQUENCE [LARGE SCALE GENOMIC DNA]</scope>
    <source>
        <strain evidence="10">CGMCC-1.15741</strain>
    </source>
</reference>
<dbReference type="Pfam" id="PF01207">
    <property type="entry name" value="Dus"/>
    <property type="match status" value="1"/>
</dbReference>
<feature type="transmembrane region" description="Helical" evidence="7">
    <location>
        <begin position="37"/>
        <end position="58"/>
    </location>
</feature>
<keyword evidence="10" id="KW-1185">Reference proteome</keyword>
<proteinExistence type="predicted"/>
<evidence type="ECO:0000259" key="8">
    <source>
        <dbReference type="Pfam" id="PF01207"/>
    </source>
</evidence>
<dbReference type="InterPro" id="IPR013785">
    <property type="entry name" value="Aldolase_TIM"/>
</dbReference>
<keyword evidence="4" id="KW-0819">tRNA processing</keyword>
<dbReference type="RefSeq" id="WP_377381747.1">
    <property type="nucleotide sequence ID" value="NZ_JBHSSW010000066.1"/>
</dbReference>
<keyword evidence="2" id="KW-0285">Flavoprotein</keyword>
<keyword evidence="6" id="KW-0560">Oxidoreductase</keyword>
<dbReference type="Gene3D" id="3.20.20.70">
    <property type="entry name" value="Aldolase class I"/>
    <property type="match status" value="1"/>
</dbReference>
<evidence type="ECO:0000256" key="2">
    <source>
        <dbReference type="ARBA" id="ARBA00022630"/>
    </source>
</evidence>
<comment type="caution">
    <text evidence="9">The sequence shown here is derived from an EMBL/GenBank/DDBJ whole genome shotgun (WGS) entry which is preliminary data.</text>
</comment>
<evidence type="ECO:0000256" key="3">
    <source>
        <dbReference type="ARBA" id="ARBA00022643"/>
    </source>
</evidence>
<name>A0ABW1SEE5_9PROT</name>
<sequence>MKKDRFSTEASVLFWQGLSGTTAFSGGDDHRREQRILLVNIWAFFVSGCFHIAPGMLICANLGQRESFITVFGPYAFGTDVTPVFLAPMSGVTDAPFRKQADKFGASATITEMVAGDDLHAGRREALQRFRRPNGDATYVVQLIGRDHDSLRRGASIARNAGADVIDINMGCPSRRVTGGLSGSALMRDLEHAVSLIEAVVDGAAGTAVTLKMRLGWDRDTMNAPTLAQRAQDVGAELITVHGRTRQDFYNGVADWATISEVVNAVSIPVIVNGDIKDAATAKEALQQSGARGAMVGRAAIGLAWLPSAIEQEINTGIAAEEPSFAEQVESLIEQAHDSVEVYGERVGIRTIRKHLAEAISHWSQGYQQGEHEDWQALKKIACQSNTLPELKSTLLSTLKTKLEVAA</sequence>